<evidence type="ECO:0000256" key="5">
    <source>
        <dbReference type="ARBA" id="ARBA00022989"/>
    </source>
</evidence>
<feature type="transmembrane region" description="Helical" evidence="7">
    <location>
        <begin position="6"/>
        <end position="27"/>
    </location>
</feature>
<feature type="transmembrane region" description="Helical" evidence="7">
    <location>
        <begin position="34"/>
        <end position="53"/>
    </location>
</feature>
<accession>A0ABX7VSK6</accession>
<dbReference type="Proteomes" id="UP000665043">
    <property type="component" value="Chromosome"/>
</dbReference>
<evidence type="ECO:0000313" key="9">
    <source>
        <dbReference type="EMBL" id="QTM99932.1"/>
    </source>
</evidence>
<proteinExistence type="inferred from homology"/>
<comment type="similarity">
    <text evidence="2">Belongs to the UPF0702 family.</text>
</comment>
<dbReference type="Pfam" id="PF04239">
    <property type="entry name" value="DUF421"/>
    <property type="match status" value="1"/>
</dbReference>
<keyword evidence="4 7" id="KW-0812">Transmembrane</keyword>
<keyword evidence="3" id="KW-1003">Cell membrane</keyword>
<organism evidence="9 10">
    <name type="scientific">Sediminibacillus dalangtanensis</name>
    <dbReference type="NCBI Taxonomy" id="2729421"/>
    <lineage>
        <taxon>Bacteria</taxon>
        <taxon>Bacillati</taxon>
        <taxon>Bacillota</taxon>
        <taxon>Bacilli</taxon>
        <taxon>Bacillales</taxon>
        <taxon>Bacillaceae</taxon>
        <taxon>Sediminibacillus</taxon>
    </lineage>
</organism>
<dbReference type="InterPro" id="IPR023090">
    <property type="entry name" value="UPF0702_alpha/beta_dom_sf"/>
</dbReference>
<dbReference type="Gene3D" id="3.30.240.20">
    <property type="entry name" value="bsu07140 like domains"/>
    <property type="match status" value="2"/>
</dbReference>
<feature type="transmembrane region" description="Helical" evidence="7">
    <location>
        <begin position="59"/>
        <end position="78"/>
    </location>
</feature>
<dbReference type="EMBL" id="CP046956">
    <property type="protein sequence ID" value="QTM99932.1"/>
    <property type="molecule type" value="Genomic_DNA"/>
</dbReference>
<feature type="domain" description="YetF C-terminal" evidence="8">
    <location>
        <begin position="83"/>
        <end position="207"/>
    </location>
</feature>
<evidence type="ECO:0000256" key="3">
    <source>
        <dbReference type="ARBA" id="ARBA00022475"/>
    </source>
</evidence>
<dbReference type="InterPro" id="IPR007353">
    <property type="entry name" value="DUF421"/>
</dbReference>
<protein>
    <submittedName>
        <fullName evidence="9">DUF421 domain-containing protein</fullName>
    </submittedName>
</protein>
<evidence type="ECO:0000256" key="7">
    <source>
        <dbReference type="SAM" id="Phobius"/>
    </source>
</evidence>
<reference evidence="9 10" key="1">
    <citation type="submission" date="2019-12" db="EMBL/GenBank/DDBJ databases">
        <title>The whole genome sequencing of a strain isolated from a Mars analog, Dalangtan Playa.</title>
        <authorList>
            <person name="Huang T."/>
        </authorList>
    </citation>
    <scope>NUCLEOTIDE SEQUENCE [LARGE SCALE GENOMIC DNA]</scope>
    <source>
        <strain evidence="9 10">DP4-553-S</strain>
    </source>
</reference>
<evidence type="ECO:0000313" key="10">
    <source>
        <dbReference type="Proteomes" id="UP000665043"/>
    </source>
</evidence>
<name>A0ABX7VSK6_9BACI</name>
<keyword evidence="10" id="KW-1185">Reference proteome</keyword>
<evidence type="ECO:0000259" key="8">
    <source>
        <dbReference type="Pfam" id="PF04239"/>
    </source>
</evidence>
<sequence>MEIELGKIIFRTVFTYLIIVVIFRLMGKREIGELSLLDIVVFIMVGEMAVFAIEEPKSNIAQAIIPMTILLLIQRFTAWASLKNQRFRGWFEGKPSVIISKGKIDEHEMRKQRYNFNDLMQQLRENGTKSIQDVEFAILEASGKLSIFEKSVNGSDGISSEGYVVPVIVDGKIQYGALEKIDKSEDWLMGEVKKRDLTVEQVSFCSIDKDGQIFVDIKNEKK</sequence>
<keyword evidence="6 7" id="KW-0472">Membrane</keyword>
<dbReference type="RefSeq" id="WP_209365091.1">
    <property type="nucleotide sequence ID" value="NZ_CP046956.1"/>
</dbReference>
<gene>
    <name evidence="9" type="ORF">ERJ70_11905</name>
</gene>
<comment type="subcellular location">
    <subcellularLocation>
        <location evidence="1">Cell membrane</location>
        <topology evidence="1">Multi-pass membrane protein</topology>
    </subcellularLocation>
</comment>
<keyword evidence="5 7" id="KW-1133">Transmembrane helix</keyword>
<evidence type="ECO:0000256" key="1">
    <source>
        <dbReference type="ARBA" id="ARBA00004651"/>
    </source>
</evidence>
<dbReference type="PANTHER" id="PTHR34582:SF6">
    <property type="entry name" value="UPF0702 TRANSMEMBRANE PROTEIN YCAP"/>
    <property type="match status" value="1"/>
</dbReference>
<evidence type="ECO:0000256" key="2">
    <source>
        <dbReference type="ARBA" id="ARBA00006448"/>
    </source>
</evidence>
<evidence type="ECO:0000256" key="6">
    <source>
        <dbReference type="ARBA" id="ARBA00023136"/>
    </source>
</evidence>
<evidence type="ECO:0000256" key="4">
    <source>
        <dbReference type="ARBA" id="ARBA00022692"/>
    </source>
</evidence>
<dbReference type="PANTHER" id="PTHR34582">
    <property type="entry name" value="UPF0702 TRANSMEMBRANE PROTEIN YCAP"/>
    <property type="match status" value="1"/>
</dbReference>